<evidence type="ECO:0000256" key="1">
    <source>
        <dbReference type="PROSITE-ProRule" id="PRU00325"/>
    </source>
</evidence>
<name>A0A0P0RIM2_9BURK</name>
<dbReference type="KEGG" id="bcai:K788_0000368"/>
<proteinExistence type="predicted"/>
<dbReference type="AlphaFoldDB" id="A0A0P0RIM2"/>
<evidence type="ECO:0000313" key="4">
    <source>
        <dbReference type="Proteomes" id="UP000019146"/>
    </source>
</evidence>
<protein>
    <recommendedName>
        <fullName evidence="2">SWIM-type domain-containing protein</fullName>
    </recommendedName>
</protein>
<keyword evidence="1" id="KW-0479">Metal-binding</keyword>
<evidence type="ECO:0000259" key="2">
    <source>
        <dbReference type="PROSITE" id="PS50966"/>
    </source>
</evidence>
<dbReference type="GO" id="GO:0008270">
    <property type="term" value="F:zinc ion binding"/>
    <property type="evidence" value="ECO:0007669"/>
    <property type="project" value="UniProtKB-KW"/>
</dbReference>
<feature type="domain" description="SWIM-type" evidence="2">
    <location>
        <begin position="57"/>
        <end position="94"/>
    </location>
</feature>
<dbReference type="Proteomes" id="UP000019146">
    <property type="component" value="Chromosome 2"/>
</dbReference>
<dbReference type="InterPro" id="IPR007527">
    <property type="entry name" value="Znf_SWIM"/>
</dbReference>
<reference evidence="3 4" key="1">
    <citation type="journal article" date="2014" name="Genome Announc.">
        <title>Draft Genome Sequence of the Haloacid-Degrading Burkholderia caribensis Strain MBA4.</title>
        <authorList>
            <person name="Pan Y."/>
            <person name="Kong K.F."/>
            <person name="Tsang J.S."/>
        </authorList>
    </citation>
    <scope>NUCLEOTIDE SEQUENCE [LARGE SCALE GENOMIC DNA]</scope>
    <source>
        <strain evidence="3 4">MBA4</strain>
    </source>
</reference>
<sequence>MSQSANLADVLTLAEVLSRSDEKTFARGKAYFHGGKVSRLEESGGSVRAIVRGTEPYNVELTTRYGGLTCHCDCPVSRAAAFCKHAVAVALSWLENSGAEVFQPEEAKQPKKPRKKRKTYAEQVHEYVSSLDADALRTWLMEAVERDVALRDKLLLAARASNASDLPGMRSAVRQATRVRRVVHDWREVAEYADGLFSMCDVLRTRLNGPHAADVVELADLAIVESENSLERMDDSNGYVMPAIQELAALHLDACERTRPDPEKLAERLFRLQMEGKWGTFRDALPAYAEVLGDAGLRIYRDLLNEQWSELPAGDSSDSAYGFDRRHSKVSHAMAALAVFDGDIDALIRIESNDLSTPYRFLTIARLCREHDRLDEGLAWAERGIAEAKKNPDPSLLTFCVDAYLSRGEFDKADAYAWRRFVSHISARAFHDLMDVAGTTGTHGETRQRALEHMWDCVQKEELGKAKRSVWDTTTRTELVKMYLEERDNEAAWNAFTGGPVATQIFQPMAAVRAVTHPRDALVVYQNLLPGTVERGTVAAKYGEAFEIVQAIGALRAKLGEHAQFAAELAEMRQTYRAKRNFIVLLNTLS</sequence>
<keyword evidence="1" id="KW-0863">Zinc-finger</keyword>
<dbReference type="InterPro" id="IPR049245">
    <property type="entry name" value="DUF6880"/>
</dbReference>
<accession>A0A0P0RIM2</accession>
<gene>
    <name evidence="3" type="ORF">K788_0000368</name>
</gene>
<dbReference type="Pfam" id="PF21810">
    <property type="entry name" value="DUF6880"/>
    <property type="match status" value="1"/>
</dbReference>
<dbReference type="PROSITE" id="PS50966">
    <property type="entry name" value="ZF_SWIM"/>
    <property type="match status" value="1"/>
</dbReference>
<organism evidence="3 4">
    <name type="scientific">Paraburkholderia caribensis MBA4</name>
    <dbReference type="NCBI Taxonomy" id="1323664"/>
    <lineage>
        <taxon>Bacteria</taxon>
        <taxon>Pseudomonadati</taxon>
        <taxon>Pseudomonadota</taxon>
        <taxon>Betaproteobacteria</taxon>
        <taxon>Burkholderiales</taxon>
        <taxon>Burkholderiaceae</taxon>
        <taxon>Paraburkholderia</taxon>
    </lineage>
</organism>
<dbReference type="EMBL" id="CP012747">
    <property type="protein sequence ID" value="ALL68610.1"/>
    <property type="molecule type" value="Genomic_DNA"/>
</dbReference>
<keyword evidence="1" id="KW-0862">Zinc</keyword>
<evidence type="ECO:0000313" key="3">
    <source>
        <dbReference type="EMBL" id="ALL68610.1"/>
    </source>
</evidence>